<evidence type="ECO:0000256" key="1">
    <source>
        <dbReference type="ARBA" id="ARBA00023125"/>
    </source>
</evidence>
<dbReference type="AlphaFoldDB" id="A0A8J6PJD2"/>
<reference evidence="4" key="1">
    <citation type="submission" date="2020-09" db="EMBL/GenBank/DDBJ databases">
        <title>Genome seq and assembly of Tianweitania sp.</title>
        <authorList>
            <person name="Chhetri G."/>
        </authorList>
    </citation>
    <scope>NUCLEOTIDE SEQUENCE</scope>
    <source>
        <strain evidence="4">Rool2</strain>
    </source>
</reference>
<evidence type="ECO:0000256" key="2">
    <source>
        <dbReference type="PROSITE-ProRule" id="PRU00335"/>
    </source>
</evidence>
<sequence length="202" mass="23497">MAEAQPKSQQKARSGEARKTLSREAWIDAAIYALERKGIANVKIDHLSRQLKVTRGSFYFHFKNLKDLLNSLLIEWRQRNCAPFRALAVETVTDGQAYFDAVTGVWIREDPFSPKLDLAIRDWARSSAAVARELRDQDDFRMELLVKAFAALGYDRDESLIRARVTYFQQIGYYTTHFKEPPTERKRFRTLYTKILIGPAYR</sequence>
<organism evidence="4 5">
    <name type="scientific">Oryzicola mucosus</name>
    <dbReference type="NCBI Taxonomy" id="2767425"/>
    <lineage>
        <taxon>Bacteria</taxon>
        <taxon>Pseudomonadati</taxon>
        <taxon>Pseudomonadota</taxon>
        <taxon>Alphaproteobacteria</taxon>
        <taxon>Hyphomicrobiales</taxon>
        <taxon>Phyllobacteriaceae</taxon>
        <taxon>Oryzicola</taxon>
    </lineage>
</organism>
<name>A0A8J6PJD2_9HYPH</name>
<dbReference type="SUPFAM" id="SSF46689">
    <property type="entry name" value="Homeodomain-like"/>
    <property type="match status" value="1"/>
</dbReference>
<dbReference type="InterPro" id="IPR009057">
    <property type="entry name" value="Homeodomain-like_sf"/>
</dbReference>
<accession>A0A8J6PJD2</accession>
<dbReference type="GO" id="GO:0003677">
    <property type="term" value="F:DNA binding"/>
    <property type="evidence" value="ECO:0007669"/>
    <property type="project" value="UniProtKB-UniRule"/>
</dbReference>
<keyword evidence="5" id="KW-1185">Reference proteome</keyword>
<dbReference type="PROSITE" id="PS50977">
    <property type="entry name" value="HTH_TETR_2"/>
    <property type="match status" value="1"/>
</dbReference>
<feature type="domain" description="HTH tetR-type" evidence="3">
    <location>
        <begin position="20"/>
        <end position="80"/>
    </location>
</feature>
<dbReference type="Proteomes" id="UP000643405">
    <property type="component" value="Unassembled WGS sequence"/>
</dbReference>
<dbReference type="Pfam" id="PF00440">
    <property type="entry name" value="TetR_N"/>
    <property type="match status" value="1"/>
</dbReference>
<feature type="DNA-binding region" description="H-T-H motif" evidence="2">
    <location>
        <begin position="43"/>
        <end position="62"/>
    </location>
</feature>
<evidence type="ECO:0000313" key="5">
    <source>
        <dbReference type="Proteomes" id="UP000643405"/>
    </source>
</evidence>
<proteinExistence type="predicted"/>
<protein>
    <submittedName>
        <fullName evidence="4">TetR/AcrR family transcriptional regulator</fullName>
    </submittedName>
</protein>
<evidence type="ECO:0000313" key="4">
    <source>
        <dbReference type="EMBL" id="MBD0415323.1"/>
    </source>
</evidence>
<keyword evidence="1 2" id="KW-0238">DNA-binding</keyword>
<comment type="caution">
    <text evidence="4">The sequence shown here is derived from an EMBL/GenBank/DDBJ whole genome shotgun (WGS) entry which is preliminary data.</text>
</comment>
<dbReference type="Gene3D" id="1.10.357.10">
    <property type="entry name" value="Tetracycline Repressor, domain 2"/>
    <property type="match status" value="1"/>
</dbReference>
<gene>
    <name evidence="4" type="ORF">ICI42_11710</name>
</gene>
<evidence type="ECO:0000259" key="3">
    <source>
        <dbReference type="PROSITE" id="PS50977"/>
    </source>
</evidence>
<dbReference type="RefSeq" id="WP_188164752.1">
    <property type="nucleotide sequence ID" value="NZ_JACVVX010000003.1"/>
</dbReference>
<dbReference type="EMBL" id="JACVVX010000003">
    <property type="protein sequence ID" value="MBD0415323.1"/>
    <property type="molecule type" value="Genomic_DNA"/>
</dbReference>
<dbReference type="InterPro" id="IPR001647">
    <property type="entry name" value="HTH_TetR"/>
</dbReference>